<proteinExistence type="predicted"/>
<dbReference type="STRING" id="363999.A0A439CUM6"/>
<feature type="compositionally biased region" description="Polar residues" evidence="1">
    <location>
        <begin position="127"/>
        <end position="137"/>
    </location>
</feature>
<comment type="caution">
    <text evidence="3">The sequence shown here is derived from an EMBL/GenBank/DDBJ whole genome shotgun (WGS) entry which is preliminary data.</text>
</comment>
<feature type="region of interest" description="Disordered" evidence="1">
    <location>
        <begin position="23"/>
        <end position="137"/>
    </location>
</feature>
<evidence type="ECO:0000313" key="4">
    <source>
        <dbReference type="Proteomes" id="UP000286045"/>
    </source>
</evidence>
<feature type="compositionally biased region" description="Basic and acidic residues" evidence="1">
    <location>
        <begin position="44"/>
        <end position="55"/>
    </location>
</feature>
<feature type="compositionally biased region" description="Low complexity" evidence="1">
    <location>
        <begin position="91"/>
        <end position="107"/>
    </location>
</feature>
<sequence>MDKSGIEVWLEGALDHCALCACPAAAPLPPPKKRKGNTTPRRGHHEEPSKPHPDIVAHAQALDSSDAPIRRAVRGRAREVEPTALLPEPHGSGTRSRGARAARAASPTKRKTRPPRDRVHDVHADDSSYNAEGSVNRNIEHDADANANTDTPSKLLAASLTSPTDVVPDPASSHTTFSATSRTTATLCPSLVPIAERSGEALQSKLVDYALHLVPARHTPLADAIDHFVAAQAPGMRTVAPTMYDPVRRRPQAVAIETKAVNSASDPLVQLTVWAQATFTRFRQLIESSHGGKQTMPVLTLPLIEVRGHEWHLWFSQDAAQTFELYGPLMIGSTETVLNTFKLVRSLRVLGEWVDTDFKSWIESAFALP</sequence>
<dbReference type="InterPro" id="IPR046797">
    <property type="entry name" value="PDDEXK_12"/>
</dbReference>
<dbReference type="Proteomes" id="UP000286045">
    <property type="component" value="Unassembled WGS sequence"/>
</dbReference>
<dbReference type="EMBL" id="RYZI01000392">
    <property type="protein sequence ID" value="RWA05847.1"/>
    <property type="molecule type" value="Genomic_DNA"/>
</dbReference>
<protein>
    <recommendedName>
        <fullName evidence="2">PD-(D/E)XK nuclease-like domain-containing protein</fullName>
    </recommendedName>
</protein>
<feature type="compositionally biased region" description="Basic and acidic residues" evidence="1">
    <location>
        <begin position="114"/>
        <end position="126"/>
    </location>
</feature>
<evidence type="ECO:0000313" key="3">
    <source>
        <dbReference type="EMBL" id="RWA05847.1"/>
    </source>
</evidence>
<dbReference type="Pfam" id="PF20516">
    <property type="entry name" value="PDDEXK_12"/>
    <property type="match status" value="1"/>
</dbReference>
<name>A0A439CUM6_9PEZI</name>
<accession>A0A439CUM6</accession>
<gene>
    <name evidence="3" type="ORF">EKO27_g9250</name>
</gene>
<keyword evidence="4" id="KW-1185">Reference proteome</keyword>
<organism evidence="3 4">
    <name type="scientific">Xylaria grammica</name>
    <dbReference type="NCBI Taxonomy" id="363999"/>
    <lineage>
        <taxon>Eukaryota</taxon>
        <taxon>Fungi</taxon>
        <taxon>Dikarya</taxon>
        <taxon>Ascomycota</taxon>
        <taxon>Pezizomycotina</taxon>
        <taxon>Sordariomycetes</taxon>
        <taxon>Xylariomycetidae</taxon>
        <taxon>Xylariales</taxon>
        <taxon>Xylariaceae</taxon>
        <taxon>Xylaria</taxon>
    </lineage>
</organism>
<feature type="domain" description="PD-(D/E)XK nuclease-like" evidence="2">
    <location>
        <begin position="139"/>
        <end position="358"/>
    </location>
</feature>
<dbReference type="AlphaFoldDB" id="A0A439CUM6"/>
<reference evidence="3 4" key="1">
    <citation type="submission" date="2018-12" db="EMBL/GenBank/DDBJ databases">
        <title>Draft genome sequence of Xylaria grammica IHI A82.</title>
        <authorList>
            <person name="Buettner E."/>
            <person name="Kellner H."/>
        </authorList>
    </citation>
    <scope>NUCLEOTIDE SEQUENCE [LARGE SCALE GENOMIC DNA]</scope>
    <source>
        <strain evidence="3 4">IHI A82</strain>
    </source>
</reference>
<evidence type="ECO:0000259" key="2">
    <source>
        <dbReference type="Pfam" id="PF20516"/>
    </source>
</evidence>
<evidence type="ECO:0000256" key="1">
    <source>
        <dbReference type="SAM" id="MobiDB-lite"/>
    </source>
</evidence>